<keyword evidence="6" id="KW-0464">Manganese</keyword>
<evidence type="ECO:0000256" key="1">
    <source>
        <dbReference type="ARBA" id="ARBA00001936"/>
    </source>
</evidence>
<evidence type="ECO:0000256" key="6">
    <source>
        <dbReference type="ARBA" id="ARBA00023211"/>
    </source>
</evidence>
<organism evidence="9 10">
    <name type="scientific">Eptatretus burgeri</name>
    <name type="common">Inshore hagfish</name>
    <dbReference type="NCBI Taxonomy" id="7764"/>
    <lineage>
        <taxon>Eukaryota</taxon>
        <taxon>Metazoa</taxon>
        <taxon>Chordata</taxon>
        <taxon>Craniata</taxon>
        <taxon>Vertebrata</taxon>
        <taxon>Cyclostomata</taxon>
        <taxon>Myxini</taxon>
        <taxon>Myxiniformes</taxon>
        <taxon>Myxinidae</taxon>
        <taxon>Eptatretinae</taxon>
        <taxon>Eptatretus</taxon>
    </lineage>
</organism>
<dbReference type="SUPFAM" id="SSF81601">
    <property type="entry name" value="Protein serine/threonine phosphatase 2C, C-terminal domain"/>
    <property type="match status" value="1"/>
</dbReference>
<proteinExistence type="inferred from homology"/>
<comment type="catalytic activity">
    <reaction evidence="7">
        <text>O-phospho-L-threonyl-[protein] + H2O = L-threonyl-[protein] + phosphate</text>
        <dbReference type="Rhea" id="RHEA:47004"/>
        <dbReference type="Rhea" id="RHEA-COMP:11060"/>
        <dbReference type="Rhea" id="RHEA-COMP:11605"/>
        <dbReference type="ChEBI" id="CHEBI:15377"/>
        <dbReference type="ChEBI" id="CHEBI:30013"/>
        <dbReference type="ChEBI" id="CHEBI:43474"/>
        <dbReference type="ChEBI" id="CHEBI:61977"/>
        <dbReference type="EC" id="3.1.3.16"/>
    </reaction>
</comment>
<sequence>MSAILICFQNSPKICPELVQQEKELDKLLETKVEELLKRSGEEAIPDIVSLMRSLSMEDIPNLPPGGGLASNNCIYHADHRYRWRSLVTRASTDPVWKFVLLSG</sequence>
<dbReference type="GO" id="GO:0030145">
    <property type="term" value="F:manganese ion binding"/>
    <property type="evidence" value="ECO:0007669"/>
    <property type="project" value="InterPro"/>
</dbReference>
<reference evidence="9" key="1">
    <citation type="submission" date="2025-08" db="UniProtKB">
        <authorList>
            <consortium name="Ensembl"/>
        </authorList>
    </citation>
    <scope>IDENTIFICATION</scope>
</reference>
<keyword evidence="3" id="KW-0479">Metal-binding</keyword>
<dbReference type="InterPro" id="IPR012911">
    <property type="entry name" value="PP2C_C"/>
</dbReference>
<evidence type="ECO:0000256" key="5">
    <source>
        <dbReference type="ARBA" id="ARBA00022842"/>
    </source>
</evidence>
<evidence type="ECO:0000313" key="9">
    <source>
        <dbReference type="Ensembl" id="ENSEBUP00000006928.1"/>
    </source>
</evidence>
<reference evidence="9" key="2">
    <citation type="submission" date="2025-09" db="UniProtKB">
        <authorList>
            <consortium name="Ensembl"/>
        </authorList>
    </citation>
    <scope>IDENTIFICATION</scope>
</reference>
<dbReference type="Ensembl" id="ENSEBUT00000007393.1">
    <property type="protein sequence ID" value="ENSEBUP00000006928.1"/>
    <property type="gene ID" value="ENSEBUG00000004549.1"/>
</dbReference>
<keyword evidence="4" id="KW-0378">Hydrolase</keyword>
<dbReference type="GO" id="GO:0004722">
    <property type="term" value="F:protein serine/threonine phosphatase activity"/>
    <property type="evidence" value="ECO:0007669"/>
    <property type="project" value="UniProtKB-EC"/>
</dbReference>
<comment type="cofactor">
    <cofactor evidence="1">
        <name>Mn(2+)</name>
        <dbReference type="ChEBI" id="CHEBI:29035"/>
    </cofactor>
</comment>
<dbReference type="AlphaFoldDB" id="A0A8C4NFD7"/>
<dbReference type="OMA" id="NCIYHAD"/>
<dbReference type="InterPro" id="IPR036580">
    <property type="entry name" value="PP2C_C_sf"/>
</dbReference>
<dbReference type="Proteomes" id="UP000694388">
    <property type="component" value="Unplaced"/>
</dbReference>
<accession>A0A8C4NFD7</accession>
<evidence type="ECO:0000313" key="10">
    <source>
        <dbReference type="Proteomes" id="UP000694388"/>
    </source>
</evidence>
<dbReference type="Pfam" id="PF07830">
    <property type="entry name" value="PP2C_C"/>
    <property type="match status" value="1"/>
</dbReference>
<evidence type="ECO:0000256" key="7">
    <source>
        <dbReference type="ARBA" id="ARBA00048336"/>
    </source>
</evidence>
<evidence type="ECO:0000259" key="8">
    <source>
        <dbReference type="Pfam" id="PF07830"/>
    </source>
</evidence>
<evidence type="ECO:0000256" key="2">
    <source>
        <dbReference type="ARBA" id="ARBA00006702"/>
    </source>
</evidence>
<dbReference type="GO" id="GO:0000287">
    <property type="term" value="F:magnesium ion binding"/>
    <property type="evidence" value="ECO:0007669"/>
    <property type="project" value="InterPro"/>
</dbReference>
<name>A0A8C4NFD7_EPTBU</name>
<evidence type="ECO:0000256" key="3">
    <source>
        <dbReference type="ARBA" id="ARBA00022723"/>
    </source>
</evidence>
<keyword evidence="5" id="KW-0460">Magnesium</keyword>
<feature type="domain" description="Protein serine/threonine phosphatase 2C C-terminal" evidence="8">
    <location>
        <begin position="2"/>
        <end position="72"/>
    </location>
</feature>
<dbReference type="GeneTree" id="ENSGT00940000154832"/>
<dbReference type="Gene3D" id="1.10.10.430">
    <property type="entry name" value="Phosphatase 2C, C-terminal domain suprefamily"/>
    <property type="match status" value="1"/>
</dbReference>
<evidence type="ECO:0000256" key="4">
    <source>
        <dbReference type="ARBA" id="ARBA00022801"/>
    </source>
</evidence>
<protein>
    <recommendedName>
        <fullName evidence="8">Protein serine/threonine phosphatase 2C C-terminal domain-containing protein</fullName>
    </recommendedName>
</protein>
<comment type="similarity">
    <text evidence="2">Belongs to the PP2C family.</text>
</comment>
<keyword evidence="10" id="KW-1185">Reference proteome</keyword>